<dbReference type="Proteomes" id="UP000239504">
    <property type="component" value="Unassembled WGS sequence"/>
</dbReference>
<organism evidence="3 4">
    <name type="scientific">Hyphococcus luteus</name>
    <dbReference type="NCBI Taxonomy" id="2058213"/>
    <lineage>
        <taxon>Bacteria</taxon>
        <taxon>Pseudomonadati</taxon>
        <taxon>Pseudomonadota</taxon>
        <taxon>Alphaproteobacteria</taxon>
        <taxon>Parvularculales</taxon>
        <taxon>Parvularculaceae</taxon>
        <taxon>Hyphococcus</taxon>
    </lineage>
</organism>
<feature type="domain" description="MIP18 family-like" evidence="2">
    <location>
        <begin position="39"/>
        <end position="110"/>
    </location>
</feature>
<sequence length="133" mass="14581">MEDQRDIINVNPPAEPAPQAETTGASSIPAEELERITGDVIKSLKTVYDPEIPVDIYELGLIYKVDLDDDRLLTVDMTLTAPGCPVAGEMPGWVEGAVRGVEGVEDVKVNMTFEPPWTPEKMSDEAKLELGWL</sequence>
<dbReference type="NCBIfam" id="TIGR02945">
    <property type="entry name" value="SUF_assoc"/>
    <property type="match status" value="1"/>
</dbReference>
<reference evidence="3 4" key="1">
    <citation type="submission" date="2017-12" db="EMBL/GenBank/DDBJ databases">
        <authorList>
            <person name="Hurst M.R.H."/>
        </authorList>
    </citation>
    <scope>NUCLEOTIDE SEQUENCE [LARGE SCALE GENOMIC DNA]</scope>
    <source>
        <strain evidence="3 4">SY-3-19</strain>
    </source>
</reference>
<accession>A0A2S7K916</accession>
<evidence type="ECO:0000256" key="1">
    <source>
        <dbReference type="SAM" id="MobiDB-lite"/>
    </source>
</evidence>
<dbReference type="EMBL" id="PJCH01000003">
    <property type="protein sequence ID" value="PQA88973.1"/>
    <property type="molecule type" value="Genomic_DNA"/>
</dbReference>
<name>A0A2S7K916_9PROT</name>
<dbReference type="InterPro" id="IPR014291">
    <property type="entry name" value="SUF_FeS_clus_asmbl-assoc"/>
</dbReference>
<comment type="caution">
    <text evidence="3">The sequence shown here is derived from an EMBL/GenBank/DDBJ whole genome shotgun (WGS) entry which is preliminary data.</text>
</comment>
<evidence type="ECO:0000313" key="4">
    <source>
        <dbReference type="Proteomes" id="UP000239504"/>
    </source>
</evidence>
<dbReference type="InterPro" id="IPR034904">
    <property type="entry name" value="FSCA_dom_sf"/>
</dbReference>
<dbReference type="OrthoDB" id="9805360at2"/>
<protein>
    <submittedName>
        <fullName evidence="3">SUF system Fe-S cluster assembly protein</fullName>
    </submittedName>
</protein>
<dbReference type="Pfam" id="PF01883">
    <property type="entry name" value="FeS_assembly_P"/>
    <property type="match status" value="1"/>
</dbReference>
<dbReference type="InterPro" id="IPR002744">
    <property type="entry name" value="MIP18-like"/>
</dbReference>
<gene>
    <name evidence="3" type="ORF">CW354_03215</name>
</gene>
<dbReference type="InterPro" id="IPR052339">
    <property type="entry name" value="Fe-S_Maturation_MIP18"/>
</dbReference>
<dbReference type="SUPFAM" id="SSF117916">
    <property type="entry name" value="Fe-S cluster assembly (FSCA) domain-like"/>
    <property type="match status" value="1"/>
</dbReference>
<dbReference type="PANTHER" id="PTHR42831:SF1">
    <property type="entry name" value="FE-S PROTEIN MATURATION AUXILIARY FACTOR YITW"/>
    <property type="match status" value="1"/>
</dbReference>
<dbReference type="AlphaFoldDB" id="A0A2S7K916"/>
<dbReference type="RefSeq" id="WP_104828611.1">
    <property type="nucleotide sequence ID" value="NZ_PJCH01000003.1"/>
</dbReference>
<proteinExistence type="predicted"/>
<evidence type="ECO:0000259" key="2">
    <source>
        <dbReference type="Pfam" id="PF01883"/>
    </source>
</evidence>
<evidence type="ECO:0000313" key="3">
    <source>
        <dbReference type="EMBL" id="PQA88973.1"/>
    </source>
</evidence>
<keyword evidence="4" id="KW-1185">Reference proteome</keyword>
<dbReference type="PANTHER" id="PTHR42831">
    <property type="entry name" value="FE-S PROTEIN MATURATION AUXILIARY FACTOR YITW"/>
    <property type="match status" value="1"/>
</dbReference>
<feature type="region of interest" description="Disordered" evidence="1">
    <location>
        <begin position="1"/>
        <end position="31"/>
    </location>
</feature>
<dbReference type="Gene3D" id="3.30.300.130">
    <property type="entry name" value="Fe-S cluster assembly (FSCA)"/>
    <property type="match status" value="1"/>
</dbReference>